<dbReference type="EMBL" id="JAWDKA010000005">
    <property type="protein sequence ID" value="MDV0441781.1"/>
    <property type="molecule type" value="Genomic_DNA"/>
</dbReference>
<dbReference type="RefSeq" id="WP_338094187.1">
    <property type="nucleotide sequence ID" value="NZ_JAWDKA010000005.1"/>
</dbReference>
<dbReference type="PANTHER" id="PTHR43393">
    <property type="entry name" value="CYTOKININ RIBOSIDE 5'-MONOPHOSPHATE PHOSPHORIBOHYDROLASE"/>
    <property type="match status" value="1"/>
</dbReference>
<gene>
    <name evidence="1" type="ORF">McpAg1_09920</name>
</gene>
<accession>A0AAE4MCT8</accession>
<sequence length="198" mass="20848">MNRKPIIAVIGDGSLQKNSEKEIFAEQLGTALVTAGYRIICGGLGGVMEAAGRGAHASPVYSDGDVIGVLPGCTPDAANPYIDIPIATGLDHARNFIVANSDAVIAVGGGSGTLSELSYAWIMRRLILAYRVPHPAGSPEIFADWSAIVADKKLDDKDRCPQIEGDRVYGVDTAEDAVNILAEKLPLYISRPACAGKR</sequence>
<reference evidence="1" key="1">
    <citation type="submission" date="2023-06" db="EMBL/GenBank/DDBJ databases">
        <title>Genome sequence of Methancorpusculaceae sp. Ag1.</title>
        <authorList>
            <person name="Protasov E."/>
            <person name="Platt K."/>
            <person name="Poehlein A."/>
            <person name="Daniel R."/>
            <person name="Brune A."/>
        </authorList>
    </citation>
    <scope>NUCLEOTIDE SEQUENCE</scope>
    <source>
        <strain evidence="1">Ag1</strain>
    </source>
</reference>
<dbReference type="PANTHER" id="PTHR43393:SF3">
    <property type="entry name" value="LYSINE DECARBOXYLASE-LIKE PROTEIN"/>
    <property type="match status" value="1"/>
</dbReference>
<evidence type="ECO:0000313" key="2">
    <source>
        <dbReference type="Proteomes" id="UP001273136"/>
    </source>
</evidence>
<dbReference type="InterPro" id="IPR041164">
    <property type="entry name" value="LDcluster4"/>
</dbReference>
<evidence type="ECO:0000313" key="1">
    <source>
        <dbReference type="EMBL" id="MDV0441781.1"/>
    </source>
</evidence>
<keyword evidence="2" id="KW-1185">Reference proteome</keyword>
<dbReference type="Pfam" id="PF18306">
    <property type="entry name" value="LDcluster4"/>
    <property type="match status" value="1"/>
</dbReference>
<dbReference type="InterPro" id="IPR052341">
    <property type="entry name" value="LOG_family_nucleotidases"/>
</dbReference>
<comment type="caution">
    <text evidence="1">The sequence shown here is derived from an EMBL/GenBank/DDBJ whole genome shotgun (WGS) entry which is preliminary data.</text>
</comment>
<dbReference type="Proteomes" id="UP001273136">
    <property type="component" value="Unassembled WGS sequence"/>
</dbReference>
<dbReference type="SUPFAM" id="SSF102405">
    <property type="entry name" value="MCP/YpsA-like"/>
    <property type="match status" value="1"/>
</dbReference>
<dbReference type="AlphaFoldDB" id="A0AAE4MCT8"/>
<organism evidence="1 2">
    <name type="scientific">Methanorbis furvi</name>
    <dbReference type="NCBI Taxonomy" id="3028299"/>
    <lineage>
        <taxon>Archaea</taxon>
        <taxon>Methanobacteriati</taxon>
        <taxon>Methanobacteriota</taxon>
        <taxon>Stenosarchaea group</taxon>
        <taxon>Methanomicrobia</taxon>
        <taxon>Methanomicrobiales</taxon>
        <taxon>Methanocorpusculaceae</taxon>
        <taxon>Methanorbis</taxon>
    </lineage>
</organism>
<proteinExistence type="predicted"/>
<dbReference type="GO" id="GO:0005829">
    <property type="term" value="C:cytosol"/>
    <property type="evidence" value="ECO:0007669"/>
    <property type="project" value="TreeGrafter"/>
</dbReference>
<dbReference type="Gene3D" id="3.40.50.450">
    <property type="match status" value="1"/>
</dbReference>
<protein>
    <submittedName>
        <fullName evidence="1">Uncharacterized protein</fullName>
    </submittedName>
</protein>
<name>A0AAE4MCT8_9EURY</name>